<sequence length="165" mass="19684">MSDIHYTTADFADLIRLNDRLSMIERYLVEFRVTECPKMDSRVADPDDPLADYELDAELGFYLREDDPEYREDEDNILTMRRWISLKHSEQSQLNDGRDHRLWNIGYPLSEIEQCSLMHDLWDHDYSSEQRALTPQEMLRIGEISVEIQVRHQMTQDVESGRWSE</sequence>
<evidence type="ECO:0000313" key="1">
    <source>
        <dbReference type="EMBL" id="EIC19838.1"/>
    </source>
</evidence>
<evidence type="ECO:0000313" key="2">
    <source>
        <dbReference type="Proteomes" id="UP000002964"/>
    </source>
</evidence>
<name>H8Z7C2_9GAMM</name>
<keyword evidence="2" id="KW-1185">Reference proteome</keyword>
<dbReference type="RefSeq" id="WP_009150241.1">
    <property type="nucleotide sequence ID" value="NZ_CP121471.1"/>
</dbReference>
<reference evidence="2" key="1">
    <citation type="submission" date="2011-06" db="EMBL/GenBank/DDBJ databases">
        <authorList>
            <consortium name="US DOE Joint Genome Institute (JGI-PGF)"/>
            <person name="Lucas S."/>
            <person name="Han J."/>
            <person name="Lapidus A."/>
            <person name="Cheng J.-F."/>
            <person name="Goodwin L."/>
            <person name="Pitluck S."/>
            <person name="Peters L."/>
            <person name="Land M.L."/>
            <person name="Hauser L."/>
            <person name="Vogl K."/>
            <person name="Liu Z."/>
            <person name="Overmann J."/>
            <person name="Frigaard N.-U."/>
            <person name="Bryant D.A."/>
            <person name="Woyke T.J."/>
        </authorList>
    </citation>
    <scope>NUCLEOTIDE SEQUENCE [LARGE SCALE GENOMIC DNA]</scope>
    <source>
        <strain evidence="2">970</strain>
    </source>
</reference>
<gene>
    <name evidence="1" type="ORF">Thi970DRAFT_03442</name>
</gene>
<reference evidence="1 2" key="2">
    <citation type="submission" date="2011-11" db="EMBL/GenBank/DDBJ databases">
        <authorList>
            <consortium name="US DOE Joint Genome Institute"/>
            <person name="Lucas S."/>
            <person name="Han J."/>
            <person name="Lapidus A."/>
            <person name="Cheng J.-F."/>
            <person name="Goodwin L."/>
            <person name="Pitluck S."/>
            <person name="Peters L."/>
            <person name="Ovchinnikova G."/>
            <person name="Zhang X."/>
            <person name="Detter J.C."/>
            <person name="Han C."/>
            <person name="Tapia R."/>
            <person name="Land M."/>
            <person name="Hauser L."/>
            <person name="Kyrpides N."/>
            <person name="Ivanova N."/>
            <person name="Pagani I."/>
            <person name="Vogl K."/>
            <person name="Liu Z."/>
            <person name="Overmann J."/>
            <person name="Frigaard N.-U."/>
            <person name="Bryant D."/>
            <person name="Woyke T."/>
        </authorList>
    </citation>
    <scope>NUCLEOTIDE SEQUENCE [LARGE SCALE GENOMIC DNA]</scope>
    <source>
        <strain evidence="1 2">970</strain>
    </source>
</reference>
<proteinExistence type="predicted"/>
<protein>
    <submittedName>
        <fullName evidence="1">Uncharacterized protein</fullName>
    </submittedName>
</protein>
<dbReference type="HOGENOM" id="CLU_1610026_0_0_6"/>
<dbReference type="Proteomes" id="UP000002964">
    <property type="component" value="Unassembled WGS sequence"/>
</dbReference>
<organism evidence="1 2">
    <name type="scientific">Thiorhodovibrio frisius</name>
    <dbReference type="NCBI Taxonomy" id="631362"/>
    <lineage>
        <taxon>Bacteria</taxon>
        <taxon>Pseudomonadati</taxon>
        <taxon>Pseudomonadota</taxon>
        <taxon>Gammaproteobacteria</taxon>
        <taxon>Chromatiales</taxon>
        <taxon>Chromatiaceae</taxon>
        <taxon>Thiorhodovibrio</taxon>
    </lineage>
</organism>
<dbReference type="AlphaFoldDB" id="H8Z7C2"/>
<dbReference type="EMBL" id="JH603170">
    <property type="protein sequence ID" value="EIC19838.1"/>
    <property type="molecule type" value="Genomic_DNA"/>
</dbReference>
<accession>H8Z7C2</accession>